<protein>
    <submittedName>
        <fullName evidence="1">Cob(I)alamin adenosyltransferase</fullName>
    </submittedName>
</protein>
<gene>
    <name evidence="1" type="ORF">SAMN04515654_103108</name>
</gene>
<dbReference type="NCBIfam" id="TIGR00708">
    <property type="entry name" value="cobA"/>
    <property type="match status" value="1"/>
</dbReference>
<evidence type="ECO:0000313" key="1">
    <source>
        <dbReference type="EMBL" id="SDI23387.1"/>
    </source>
</evidence>
<dbReference type="RefSeq" id="WP_089716113.1">
    <property type="nucleotide sequence ID" value="NZ_FNEH01000003.1"/>
</dbReference>
<dbReference type="SUPFAM" id="SSF52540">
    <property type="entry name" value="P-loop containing nucleoside triphosphate hydrolases"/>
    <property type="match status" value="1"/>
</dbReference>
<name>A0A1G8IXE1_9FIRM</name>
<dbReference type="EMBL" id="FNEH01000003">
    <property type="protein sequence ID" value="SDI23387.1"/>
    <property type="molecule type" value="Genomic_DNA"/>
</dbReference>
<accession>A0A1G8IXE1</accession>
<dbReference type="Pfam" id="PF02572">
    <property type="entry name" value="CobA_CobO_BtuR"/>
    <property type="match status" value="1"/>
</dbReference>
<keyword evidence="1" id="KW-0808">Transferase</keyword>
<dbReference type="PANTHER" id="PTHR46638">
    <property type="entry name" value="CORRINOID ADENOSYLTRANSFERASE"/>
    <property type="match status" value="1"/>
</dbReference>
<dbReference type="PANTHER" id="PTHR46638:SF1">
    <property type="entry name" value="CORRINOID ADENOSYLTRANSFERASE"/>
    <property type="match status" value="1"/>
</dbReference>
<dbReference type="AlphaFoldDB" id="A0A1G8IXE1"/>
<dbReference type="GO" id="GO:0009236">
    <property type="term" value="P:cobalamin biosynthetic process"/>
    <property type="evidence" value="ECO:0007669"/>
    <property type="project" value="InterPro"/>
</dbReference>
<evidence type="ECO:0000313" key="2">
    <source>
        <dbReference type="Proteomes" id="UP000198945"/>
    </source>
</evidence>
<dbReference type="GO" id="GO:0005524">
    <property type="term" value="F:ATP binding"/>
    <property type="evidence" value="ECO:0007669"/>
    <property type="project" value="InterPro"/>
</dbReference>
<dbReference type="Gene3D" id="3.40.50.300">
    <property type="entry name" value="P-loop containing nucleotide triphosphate hydrolases"/>
    <property type="match status" value="1"/>
</dbReference>
<proteinExistence type="predicted"/>
<dbReference type="InterPro" id="IPR027417">
    <property type="entry name" value="P-loop_NTPase"/>
</dbReference>
<dbReference type="Proteomes" id="UP000198945">
    <property type="component" value="Unassembled WGS sequence"/>
</dbReference>
<dbReference type="GO" id="GO:0008817">
    <property type="term" value="F:corrinoid adenosyltransferase activity"/>
    <property type="evidence" value="ECO:0007669"/>
    <property type="project" value="InterPro"/>
</dbReference>
<organism evidence="1 2">
    <name type="scientific">Halanaerobium congolense</name>
    <dbReference type="NCBI Taxonomy" id="54121"/>
    <lineage>
        <taxon>Bacteria</taxon>
        <taxon>Bacillati</taxon>
        <taxon>Bacillota</taxon>
        <taxon>Clostridia</taxon>
        <taxon>Halanaerobiales</taxon>
        <taxon>Halanaerobiaceae</taxon>
        <taxon>Halanaerobium</taxon>
    </lineage>
</organism>
<reference evidence="1 2" key="1">
    <citation type="submission" date="2016-10" db="EMBL/GenBank/DDBJ databases">
        <authorList>
            <person name="de Groot N.N."/>
        </authorList>
    </citation>
    <scope>NUCLEOTIDE SEQUENCE [LARGE SCALE GENOMIC DNA]</scope>
    <source>
        <strain evidence="1 2">WG7</strain>
    </source>
</reference>
<sequence length="170" mass="19135">MQGMVHVYTGKGKGKTTAAFGLAIRAVGAGKNVYIAQFVKGMKYSELKSLKKIERIEIKQYGLNCFIKGKAEEEDINAARKGLEEVAKILKSGEYELVILDEANIAVYYDLFSEEQLIEAIENRSEEVEVVITGRYAADKIIEYADLVTEMKEIKHYYQKGVKARIGIEK</sequence>
<dbReference type="CDD" id="cd00561">
    <property type="entry name" value="CobA_ACA"/>
    <property type="match status" value="1"/>
</dbReference>
<dbReference type="InterPro" id="IPR003724">
    <property type="entry name" value="CblAdoTrfase_CobA"/>
</dbReference>
<dbReference type="NCBIfam" id="NF004637">
    <property type="entry name" value="PRK05986.1"/>
    <property type="match status" value="1"/>
</dbReference>
<dbReference type="PIRSF" id="PIRSF015617">
    <property type="entry name" value="Adensltrnsf_CobA"/>
    <property type="match status" value="1"/>
</dbReference>